<dbReference type="CDD" id="cd02696">
    <property type="entry name" value="MurNAc-LAA"/>
    <property type="match status" value="1"/>
</dbReference>
<dbReference type="EMBL" id="CZQD01000032">
    <property type="protein sequence ID" value="CUS56733.1"/>
    <property type="molecule type" value="Genomic_DNA"/>
</dbReference>
<evidence type="ECO:0000313" key="3">
    <source>
        <dbReference type="EMBL" id="CUS56733.1"/>
    </source>
</evidence>
<dbReference type="Pfam" id="PF01520">
    <property type="entry name" value="Amidase_3"/>
    <property type="match status" value="1"/>
</dbReference>
<dbReference type="PANTHER" id="PTHR30404:SF0">
    <property type="entry name" value="N-ACETYLMURAMOYL-L-ALANINE AMIDASE AMIC"/>
    <property type="match status" value="1"/>
</dbReference>
<dbReference type="InterPro" id="IPR050695">
    <property type="entry name" value="N-acetylmuramoyl_amidase_3"/>
</dbReference>
<keyword evidence="1 3" id="KW-0378">Hydrolase</keyword>
<gene>
    <name evidence="3" type="ORF">MGWOODY_Hyp2134</name>
</gene>
<dbReference type="SMART" id="SM00646">
    <property type="entry name" value="Ami_3"/>
    <property type="match status" value="1"/>
</dbReference>
<sequence length="401" mass="43249">MTILRFVCLVIACLGAGFAASADVSRVQVVGNGEPTRITVWADSEQEGRAFLAESGNARSLVLPVDGPVTPAVGDGGGGVATWALSEGTLSFALERPLMVARTLSLPPAGNEPSYRVIVDLQTVSAARFSSVAKKDMRKLASYQAKKRKEELAIELASMRPDAPLPASQRVANQSYTVVIDAGHGGKDPGAMAITGGVEKDITLRAALALKNILQADPRYTVRLTRDTDVYVDHEVRVSMARDWGADLFISLHADAAASRDVAGASVYTISASGERRIDKEANRNNWRIPLEDGAPQRVSGILEDLVKRETKTHSSEFAEMLLPELEKSGPVLRNTHREAGFYVLLAPDVPAVLLEMGFVTNRADATRLQSDRDLRNAMSAVKRGIDRFFDKQDILLAGQG</sequence>
<dbReference type="AlphaFoldDB" id="A0A160TZR6"/>
<dbReference type="EC" id="3.5.1.28" evidence="3"/>
<dbReference type="GO" id="GO:0009253">
    <property type="term" value="P:peptidoglycan catabolic process"/>
    <property type="evidence" value="ECO:0007669"/>
    <property type="project" value="InterPro"/>
</dbReference>
<organism evidence="3">
    <name type="scientific">hydrothermal vent metagenome</name>
    <dbReference type="NCBI Taxonomy" id="652676"/>
    <lineage>
        <taxon>unclassified sequences</taxon>
        <taxon>metagenomes</taxon>
        <taxon>ecological metagenomes</taxon>
    </lineage>
</organism>
<dbReference type="GO" id="GO:0030288">
    <property type="term" value="C:outer membrane-bounded periplasmic space"/>
    <property type="evidence" value="ECO:0007669"/>
    <property type="project" value="TreeGrafter"/>
</dbReference>
<dbReference type="InterPro" id="IPR002508">
    <property type="entry name" value="MurNAc-LAA_cat"/>
</dbReference>
<dbReference type="PANTHER" id="PTHR30404">
    <property type="entry name" value="N-ACETYLMURAMOYL-L-ALANINE AMIDASE"/>
    <property type="match status" value="1"/>
</dbReference>
<dbReference type="Gene3D" id="3.40.630.40">
    <property type="entry name" value="Zn-dependent exopeptidases"/>
    <property type="match status" value="1"/>
</dbReference>
<evidence type="ECO:0000259" key="2">
    <source>
        <dbReference type="SMART" id="SM00646"/>
    </source>
</evidence>
<feature type="domain" description="MurNAc-LAA" evidence="2">
    <location>
        <begin position="238"/>
        <end position="387"/>
    </location>
</feature>
<proteinExistence type="predicted"/>
<name>A0A160TZR6_9ZZZZ</name>
<accession>A0A160TZR6</accession>
<reference evidence="3" key="1">
    <citation type="submission" date="2015-10" db="EMBL/GenBank/DDBJ databases">
        <authorList>
            <person name="Gilbert D.G."/>
        </authorList>
    </citation>
    <scope>NUCLEOTIDE SEQUENCE</scope>
</reference>
<evidence type="ECO:0000256" key="1">
    <source>
        <dbReference type="ARBA" id="ARBA00022801"/>
    </source>
</evidence>
<dbReference type="GO" id="GO:0008745">
    <property type="term" value="F:N-acetylmuramoyl-L-alanine amidase activity"/>
    <property type="evidence" value="ECO:0007669"/>
    <property type="project" value="UniProtKB-EC"/>
</dbReference>
<protein>
    <submittedName>
        <fullName evidence="3">N-acetylmuramoyl-L-alanine amidase</fullName>
        <ecNumber evidence="3">3.5.1.28</ecNumber>
    </submittedName>
</protein>
<dbReference type="SUPFAM" id="SSF53187">
    <property type="entry name" value="Zn-dependent exopeptidases"/>
    <property type="match status" value="1"/>
</dbReference>